<dbReference type="Gene3D" id="3.30.40.10">
    <property type="entry name" value="Zinc/RING finger domain, C3HC4 (zinc finger)"/>
    <property type="match status" value="1"/>
</dbReference>
<evidence type="ECO:0008006" key="15">
    <source>
        <dbReference type="Google" id="ProtNLM"/>
    </source>
</evidence>
<dbReference type="InterPro" id="IPR001650">
    <property type="entry name" value="Helicase_C-like"/>
</dbReference>
<dbReference type="Gene3D" id="3.40.50.300">
    <property type="entry name" value="P-loop containing nucleotide triphosphate hydrolases"/>
    <property type="match status" value="1"/>
</dbReference>
<evidence type="ECO:0000256" key="10">
    <source>
        <dbReference type="SAM" id="MobiDB-lite"/>
    </source>
</evidence>
<protein>
    <recommendedName>
        <fullName evidence="15">Helicase ATP-binding domain-containing protein</fullName>
    </recommendedName>
</protein>
<evidence type="ECO:0000256" key="7">
    <source>
        <dbReference type="ARBA" id="ARBA00022833"/>
    </source>
</evidence>
<evidence type="ECO:0000256" key="8">
    <source>
        <dbReference type="ARBA" id="ARBA00022840"/>
    </source>
</evidence>
<keyword evidence="14" id="KW-1185">Reference proteome</keyword>
<dbReference type="PROSITE" id="PS51192">
    <property type="entry name" value="HELICASE_ATP_BIND_1"/>
    <property type="match status" value="1"/>
</dbReference>
<gene>
    <name evidence="13" type="ORF">HETSPECPRED_010058</name>
</gene>
<reference evidence="13" key="1">
    <citation type="submission" date="2021-03" db="EMBL/GenBank/DDBJ databases">
        <authorList>
            <person name="Tagirdzhanova G."/>
        </authorList>
    </citation>
    <scope>NUCLEOTIDE SEQUENCE</scope>
</reference>
<evidence type="ECO:0000256" key="4">
    <source>
        <dbReference type="ARBA" id="ARBA00022741"/>
    </source>
</evidence>
<evidence type="ECO:0000256" key="1">
    <source>
        <dbReference type="ARBA" id="ARBA00004123"/>
    </source>
</evidence>
<feature type="domain" description="Helicase ATP-binding" evidence="11">
    <location>
        <begin position="345"/>
        <end position="518"/>
    </location>
</feature>
<dbReference type="Proteomes" id="UP000664521">
    <property type="component" value="Unassembled WGS sequence"/>
</dbReference>
<evidence type="ECO:0000256" key="3">
    <source>
        <dbReference type="ARBA" id="ARBA00022723"/>
    </source>
</evidence>
<keyword evidence="9" id="KW-0539">Nucleus</keyword>
<keyword evidence="6" id="KW-0378">Hydrolase</keyword>
<evidence type="ECO:0000313" key="13">
    <source>
        <dbReference type="EMBL" id="CAF9910420.1"/>
    </source>
</evidence>
<evidence type="ECO:0000256" key="2">
    <source>
        <dbReference type="ARBA" id="ARBA00007025"/>
    </source>
</evidence>
<keyword evidence="5" id="KW-0863">Zinc-finger</keyword>
<comment type="caution">
    <text evidence="13">The sequence shown here is derived from an EMBL/GenBank/DDBJ whole genome shotgun (WGS) entry which is preliminary data.</text>
</comment>
<dbReference type="GO" id="GO:0008270">
    <property type="term" value="F:zinc ion binding"/>
    <property type="evidence" value="ECO:0007669"/>
    <property type="project" value="UniProtKB-KW"/>
</dbReference>
<dbReference type="Gene3D" id="3.30.70.2330">
    <property type="match status" value="1"/>
</dbReference>
<dbReference type="GO" id="GO:0003676">
    <property type="term" value="F:nucleic acid binding"/>
    <property type="evidence" value="ECO:0007669"/>
    <property type="project" value="InterPro"/>
</dbReference>
<dbReference type="SMART" id="SM00487">
    <property type="entry name" value="DEXDc"/>
    <property type="match status" value="1"/>
</dbReference>
<evidence type="ECO:0000313" key="14">
    <source>
        <dbReference type="Proteomes" id="UP000664521"/>
    </source>
</evidence>
<proteinExistence type="inferred from homology"/>
<dbReference type="InterPro" id="IPR027417">
    <property type="entry name" value="P-loop_NTPase"/>
</dbReference>
<dbReference type="InterPro" id="IPR014905">
    <property type="entry name" value="HIRAN"/>
</dbReference>
<comment type="subcellular location">
    <subcellularLocation>
        <location evidence="1">Nucleus</location>
    </subcellularLocation>
</comment>
<evidence type="ECO:0000256" key="6">
    <source>
        <dbReference type="ARBA" id="ARBA00022801"/>
    </source>
</evidence>
<dbReference type="InterPro" id="IPR014001">
    <property type="entry name" value="Helicase_ATP-bd"/>
</dbReference>
<sequence length="903" mass="100901">MAHVQKRKADVIDLTTGDDENPLSVSRKAARQDHPDGFTLSQKDSWTNERTDEERADDILILSQDDHDNFNHNYELYGTLNTKVVGIQYYTGHATVGEYVIVRREPSNPYDSNALRVENVQRTQIGHIPKTMAAKLAKYMDAGKILVEGSLTGDKAFYDCPIALKLFGAQDPTERAELVNQMRLDRLPLDGIIQRAREEKKRKAEELKGFKSTKKAGVLKAGSSQEWSLGSSQTEFTSIPNSSTSVQDFQEILADSQKFNPREMGELVEKFGAGEEDLAAMPMADFPEKLTTKLLPYQRQALCWLLGKESPVLPVAGSADVVQLWKRSPQDSRLFKNVATNFCTREAPLLSSGGILADDMGLGKTLEMISLMVSDVRFLGPTLIVCPLGVMSNWSSQIKHHVKPESALRVLTYHGTGKKPTVNFSEYDVVISTYGTLSCEYVPRNAKEPPPVPRKDGLFSITWRRVILDEGHTIRNPRTQSALAASGLLAESRWVLTGTPIINTLKDLYSLIRFLKFTGGLEQFEIFNSVLIRPLNQGHEDASLLLQALMSTVCLRRKKEMKFVDLRLPDIEEYVHCIEFLPKEREKYDALQAEGQGLLRKYETGARNPSLQRPQETYRHLLEILLRLRQVCNHWQLCGERVKSLLEGFGDKKTVDLTPENCLALQDMLQLSIDSLEDCPICLEPLHNPVIMACAHVFEIESIVSPRAELGGESALSAGPTDIDPESSSSKVEAMFKILRSTEKSKPGTKTVIFSQWTRFLDIVQAKLETENSTFARIDGTMRAPARDAAMAALQDDPECRIMLASLAVCSVGLNLVAANQVILADSWWAPALEDQAVDRVHRLGQQKPVVVWRLVMQGSIEERVLGVQAEKRKLMVTAFRENEVARGKKGASRLGDIQKLLA</sequence>
<feature type="region of interest" description="Disordered" evidence="10">
    <location>
        <begin position="1"/>
        <end position="51"/>
    </location>
</feature>
<dbReference type="Gene3D" id="3.40.50.10810">
    <property type="entry name" value="Tandem AAA-ATPase domain"/>
    <property type="match status" value="1"/>
</dbReference>
<keyword evidence="7" id="KW-0862">Zinc</keyword>
<dbReference type="GO" id="GO:0005524">
    <property type="term" value="F:ATP binding"/>
    <property type="evidence" value="ECO:0007669"/>
    <property type="project" value="UniProtKB-KW"/>
</dbReference>
<comment type="similarity">
    <text evidence="2">Belongs to the SNF2/RAD54 helicase family.</text>
</comment>
<keyword evidence="4" id="KW-0547">Nucleotide-binding</keyword>
<dbReference type="SMART" id="SM00910">
    <property type="entry name" value="HIRAN"/>
    <property type="match status" value="1"/>
</dbReference>
<dbReference type="CDD" id="cd18793">
    <property type="entry name" value="SF2_C_SNF"/>
    <property type="match status" value="1"/>
</dbReference>
<evidence type="ECO:0000256" key="9">
    <source>
        <dbReference type="ARBA" id="ARBA00023242"/>
    </source>
</evidence>
<dbReference type="InterPro" id="IPR050628">
    <property type="entry name" value="SNF2_RAD54_helicase_TF"/>
</dbReference>
<dbReference type="SUPFAM" id="SSF57850">
    <property type="entry name" value="RING/U-box"/>
    <property type="match status" value="1"/>
</dbReference>
<organism evidence="13 14">
    <name type="scientific">Heterodermia speciosa</name>
    <dbReference type="NCBI Taxonomy" id="116794"/>
    <lineage>
        <taxon>Eukaryota</taxon>
        <taxon>Fungi</taxon>
        <taxon>Dikarya</taxon>
        <taxon>Ascomycota</taxon>
        <taxon>Pezizomycotina</taxon>
        <taxon>Lecanoromycetes</taxon>
        <taxon>OSLEUM clade</taxon>
        <taxon>Lecanoromycetidae</taxon>
        <taxon>Caliciales</taxon>
        <taxon>Physciaceae</taxon>
        <taxon>Heterodermia</taxon>
    </lineage>
</organism>
<dbReference type="GO" id="GO:0005634">
    <property type="term" value="C:nucleus"/>
    <property type="evidence" value="ECO:0007669"/>
    <property type="project" value="UniProtKB-SubCell"/>
</dbReference>
<feature type="domain" description="Helicase C-terminal" evidence="12">
    <location>
        <begin position="731"/>
        <end position="886"/>
    </location>
</feature>
<dbReference type="GO" id="GO:0006281">
    <property type="term" value="P:DNA repair"/>
    <property type="evidence" value="ECO:0007669"/>
    <property type="project" value="TreeGrafter"/>
</dbReference>
<dbReference type="InterPro" id="IPR027370">
    <property type="entry name" value="Znf-RING_euk"/>
</dbReference>
<dbReference type="Pfam" id="PF13445">
    <property type="entry name" value="zf-RING_UBOX"/>
    <property type="match status" value="1"/>
</dbReference>
<dbReference type="PROSITE" id="PS51194">
    <property type="entry name" value="HELICASE_CTER"/>
    <property type="match status" value="1"/>
</dbReference>
<dbReference type="Pfam" id="PF00271">
    <property type="entry name" value="Helicase_C"/>
    <property type="match status" value="1"/>
</dbReference>
<evidence type="ECO:0000259" key="12">
    <source>
        <dbReference type="PROSITE" id="PS51194"/>
    </source>
</evidence>
<name>A0A8H3I7N1_9LECA</name>
<dbReference type="AlphaFoldDB" id="A0A8H3I7N1"/>
<dbReference type="InterPro" id="IPR000330">
    <property type="entry name" value="SNF2_N"/>
</dbReference>
<keyword evidence="8" id="KW-0067">ATP-binding</keyword>
<evidence type="ECO:0000256" key="5">
    <source>
        <dbReference type="ARBA" id="ARBA00022771"/>
    </source>
</evidence>
<dbReference type="EMBL" id="CAJPDS010000009">
    <property type="protein sequence ID" value="CAF9910420.1"/>
    <property type="molecule type" value="Genomic_DNA"/>
</dbReference>
<dbReference type="GO" id="GO:0008094">
    <property type="term" value="F:ATP-dependent activity, acting on DNA"/>
    <property type="evidence" value="ECO:0007669"/>
    <property type="project" value="TreeGrafter"/>
</dbReference>
<dbReference type="GO" id="GO:0016818">
    <property type="term" value="F:hydrolase activity, acting on acid anhydrides, in phosphorus-containing anhydrides"/>
    <property type="evidence" value="ECO:0007669"/>
    <property type="project" value="InterPro"/>
</dbReference>
<dbReference type="Pfam" id="PF08797">
    <property type="entry name" value="HIRAN"/>
    <property type="match status" value="1"/>
</dbReference>
<dbReference type="SUPFAM" id="SSF52540">
    <property type="entry name" value="P-loop containing nucleoside triphosphate hydrolases"/>
    <property type="match status" value="2"/>
</dbReference>
<keyword evidence="3" id="KW-0479">Metal-binding</keyword>
<dbReference type="OrthoDB" id="448448at2759"/>
<dbReference type="SMART" id="SM00490">
    <property type="entry name" value="HELICc"/>
    <property type="match status" value="1"/>
</dbReference>
<evidence type="ECO:0000259" key="11">
    <source>
        <dbReference type="PROSITE" id="PS51192"/>
    </source>
</evidence>
<dbReference type="InterPro" id="IPR013083">
    <property type="entry name" value="Znf_RING/FYVE/PHD"/>
</dbReference>
<dbReference type="Pfam" id="PF00176">
    <property type="entry name" value="SNF2-rel_dom"/>
    <property type="match status" value="1"/>
</dbReference>
<dbReference type="PANTHER" id="PTHR45626:SF11">
    <property type="entry name" value="FAMILY HELICASE, PUTATIVE (AFU_ORTHOLOGUE AFUA_5G06590)-RELATED"/>
    <property type="match status" value="1"/>
</dbReference>
<dbReference type="InterPro" id="IPR049730">
    <property type="entry name" value="SNF2/RAD54-like_C"/>
</dbReference>
<accession>A0A8H3I7N1</accession>
<dbReference type="PANTHER" id="PTHR45626">
    <property type="entry name" value="TRANSCRIPTION TERMINATION FACTOR 2-RELATED"/>
    <property type="match status" value="1"/>
</dbReference>
<dbReference type="InterPro" id="IPR038718">
    <property type="entry name" value="SNF2-like_sf"/>
</dbReference>